<gene>
    <name evidence="1" type="ORF">SAMN05878482_11735</name>
</gene>
<feature type="non-terminal residue" evidence="1">
    <location>
        <position position="340"/>
    </location>
</feature>
<dbReference type="AlphaFoldDB" id="A0A9X8RF15"/>
<name>A0A9X8RF15_9BACI</name>
<reference evidence="1 2" key="1">
    <citation type="submission" date="2017-01" db="EMBL/GenBank/DDBJ databases">
        <authorList>
            <person name="Varghese N."/>
            <person name="Submissions S."/>
        </authorList>
    </citation>
    <scope>NUCLEOTIDE SEQUENCE [LARGE SCALE GENOMIC DNA]</scope>
    <source>
        <strain evidence="1 2">RUG2-6</strain>
    </source>
</reference>
<protein>
    <submittedName>
        <fullName evidence="1">Uncharacterized protein</fullName>
    </submittedName>
</protein>
<evidence type="ECO:0000313" key="1">
    <source>
        <dbReference type="EMBL" id="SIS13247.1"/>
    </source>
</evidence>
<sequence length="340" mass="40283">MLAVLEHKPFIFVIKNMLFFFHRLEVLKKVEIKNLVVKQNKKGKFYTVKFEINRDNNITKNWATIAREGNKYIFNSVIYKIDPEKAVFSKKMVKSPDPEFYYNGSLSEKVFNLILKSQDFTKYREKYNIKFDLKKVYDSKQIIEREENLKNLIKVALERDEYIGAICNAGEYYIPLFEMDPGWHIESFLPNGDEYNDYIKYIAFDKEAEIIKHLNWVIERLYKVSNNVFAVKIESFLETKVTNTGVEEEFGSLFGWDLPKDTIFYDEIFYTESITRLAKEMLENNEEEIIEAALVGNPDVLDENISEYYIADSVIYDDESYFVDKMYDFAFNKPSYLAKI</sequence>
<evidence type="ECO:0000313" key="2">
    <source>
        <dbReference type="Proteomes" id="UP000185829"/>
    </source>
</evidence>
<dbReference type="EMBL" id="FTMX01000017">
    <property type="protein sequence ID" value="SIS13247.1"/>
    <property type="molecule type" value="Genomic_DNA"/>
</dbReference>
<accession>A0A9X8RF15</accession>
<dbReference type="Proteomes" id="UP000185829">
    <property type="component" value="Unassembled WGS sequence"/>
</dbReference>
<organism evidence="1 2">
    <name type="scientific">Peribacillus simplex</name>
    <dbReference type="NCBI Taxonomy" id="1478"/>
    <lineage>
        <taxon>Bacteria</taxon>
        <taxon>Bacillati</taxon>
        <taxon>Bacillota</taxon>
        <taxon>Bacilli</taxon>
        <taxon>Bacillales</taxon>
        <taxon>Bacillaceae</taxon>
        <taxon>Peribacillus</taxon>
    </lineage>
</organism>
<comment type="caution">
    <text evidence="1">The sequence shown here is derived from an EMBL/GenBank/DDBJ whole genome shotgun (WGS) entry which is preliminary data.</text>
</comment>
<proteinExistence type="predicted"/>